<sequence length="436" mass="48845">MNLVSLAKVIIQKHGPAGPDRPITDFSIHNHRPHDIPREILEVLSINYWYSVEAIKKWNTNFNDRNFGERPKAILAGVLKKFGAYATLTSPEGKPGSKKGRWAPSSVAAVAKGQGMVPMNYEPSSSRKRAREEDADENEDGDATPNTEAAAVVRPAANGRSKQRGGRAAQRLRLSVSLPCSPPPHPPSSPRRLPPTTYTEPGTPFTPQYPNHGATESSLLTTPIQYPRAAPHQQAIFEQARYLPDPYHTQNQTQAQFNQTYDYEAWRDFRVRTLEAAEALLLLSRSAPYQPSSPWDTTEFRRTRSSPEHHAEQGETRWENRDYIPSYYPIVATSDGGDDEDGNGNGLSDYPQGSTWSNGQDMPLPQFTIPLIPRHQTNDPQAYYNHVHSRSQDHGHNQTATIPVSLDPFLNAPSESRHAPPSSTDEEFLRRIRITY</sequence>
<feature type="compositionally biased region" description="Pro residues" evidence="1">
    <location>
        <begin position="180"/>
        <end position="193"/>
    </location>
</feature>
<dbReference type="AlphaFoldDB" id="A0A4P9ZYR6"/>
<feature type="compositionally biased region" description="Acidic residues" evidence="1">
    <location>
        <begin position="133"/>
        <end position="142"/>
    </location>
</feature>
<evidence type="ECO:0000313" key="2">
    <source>
        <dbReference type="EMBL" id="RKP38518.1"/>
    </source>
</evidence>
<evidence type="ECO:0000256" key="1">
    <source>
        <dbReference type="SAM" id="MobiDB-lite"/>
    </source>
</evidence>
<dbReference type="EMBL" id="ML002358">
    <property type="protein sequence ID" value="RKP38518.1"/>
    <property type="molecule type" value="Genomic_DNA"/>
</dbReference>
<reference evidence="3" key="1">
    <citation type="journal article" date="2018" name="Nat. Microbiol.">
        <title>Leveraging single-cell genomics to expand the fungal tree of life.</title>
        <authorList>
            <person name="Ahrendt S.R."/>
            <person name="Quandt C.A."/>
            <person name="Ciobanu D."/>
            <person name="Clum A."/>
            <person name="Salamov A."/>
            <person name="Andreopoulos B."/>
            <person name="Cheng J.F."/>
            <person name="Woyke T."/>
            <person name="Pelin A."/>
            <person name="Henrissat B."/>
            <person name="Reynolds N.K."/>
            <person name="Benny G.L."/>
            <person name="Smith M.E."/>
            <person name="James T.Y."/>
            <person name="Grigoriev I.V."/>
        </authorList>
    </citation>
    <scope>NUCLEOTIDE SEQUENCE [LARGE SCALE GENOMIC DNA]</scope>
    <source>
        <strain evidence="3">RSA 468</strain>
    </source>
</reference>
<name>A0A4P9ZYR6_9FUNG</name>
<gene>
    <name evidence="2" type="ORF">BJ085DRAFT_28595</name>
</gene>
<keyword evidence="3" id="KW-1185">Reference proteome</keyword>
<feature type="compositionally biased region" description="Polar residues" evidence="1">
    <location>
        <begin position="196"/>
        <end position="209"/>
    </location>
</feature>
<feature type="compositionally biased region" description="Polar residues" evidence="1">
    <location>
        <begin position="351"/>
        <end position="360"/>
    </location>
</feature>
<feature type="region of interest" description="Disordered" evidence="1">
    <location>
        <begin position="111"/>
        <end position="209"/>
    </location>
</feature>
<feature type="compositionally biased region" description="Basic and acidic residues" evidence="1">
    <location>
        <begin position="298"/>
        <end position="322"/>
    </location>
</feature>
<evidence type="ECO:0000313" key="3">
    <source>
        <dbReference type="Proteomes" id="UP000268162"/>
    </source>
</evidence>
<feature type="region of interest" description="Disordered" evidence="1">
    <location>
        <begin position="290"/>
        <end position="363"/>
    </location>
</feature>
<proteinExistence type="predicted"/>
<dbReference type="Proteomes" id="UP000268162">
    <property type="component" value="Unassembled WGS sequence"/>
</dbReference>
<accession>A0A4P9ZYR6</accession>
<protein>
    <submittedName>
        <fullName evidence="2">Uncharacterized protein</fullName>
    </submittedName>
</protein>
<organism evidence="2 3">
    <name type="scientific">Dimargaris cristalligena</name>
    <dbReference type="NCBI Taxonomy" id="215637"/>
    <lineage>
        <taxon>Eukaryota</taxon>
        <taxon>Fungi</taxon>
        <taxon>Fungi incertae sedis</taxon>
        <taxon>Zoopagomycota</taxon>
        <taxon>Kickxellomycotina</taxon>
        <taxon>Dimargaritomycetes</taxon>
        <taxon>Dimargaritales</taxon>
        <taxon>Dimargaritaceae</taxon>
        <taxon>Dimargaris</taxon>
    </lineage>
</organism>